<keyword evidence="2" id="KW-0560">Oxidoreductase</keyword>
<reference evidence="2 3" key="1">
    <citation type="submission" date="2020-08" db="EMBL/GenBank/DDBJ databases">
        <title>Genomic Encyclopedia of Type Strains, Phase III (KMG-III): the genomes of soil and plant-associated and newly described type strains.</title>
        <authorList>
            <person name="Whitman W."/>
        </authorList>
    </citation>
    <scope>NUCLEOTIDE SEQUENCE [LARGE SCALE GENOMIC DNA]</scope>
    <source>
        <strain evidence="2 3">CECT 8799</strain>
    </source>
</reference>
<dbReference type="InterPro" id="IPR004360">
    <property type="entry name" value="Glyas_Fos-R_dOase_dom"/>
</dbReference>
<name>A0A7W4WEP2_9GAMM</name>
<dbReference type="Pfam" id="PF00903">
    <property type="entry name" value="Glyoxalase"/>
    <property type="match status" value="1"/>
</dbReference>
<feature type="domain" description="VOC" evidence="1">
    <location>
        <begin position="2"/>
        <end position="120"/>
    </location>
</feature>
<dbReference type="AlphaFoldDB" id="A0A7W4WEP2"/>
<dbReference type="InterPro" id="IPR037523">
    <property type="entry name" value="VOC_core"/>
</dbReference>
<dbReference type="Proteomes" id="UP000535937">
    <property type="component" value="Unassembled WGS sequence"/>
</dbReference>
<protein>
    <submittedName>
        <fullName evidence="2">Catechol 2,3-dioxygenase-like lactoylglutathione lyase family enzyme</fullName>
    </submittedName>
</protein>
<keyword evidence="2" id="KW-0456">Lyase</keyword>
<proteinExistence type="predicted"/>
<dbReference type="PANTHER" id="PTHR46142:SF3">
    <property type="entry name" value="F18B13.24 PROTEIN"/>
    <property type="match status" value="1"/>
</dbReference>
<keyword evidence="2" id="KW-0223">Dioxygenase</keyword>
<accession>A0A7W4WEP2</accession>
<organism evidence="2 3">
    <name type="scientific">Microbulbifer rhizosphaerae</name>
    <dbReference type="NCBI Taxonomy" id="1562603"/>
    <lineage>
        <taxon>Bacteria</taxon>
        <taxon>Pseudomonadati</taxon>
        <taxon>Pseudomonadota</taxon>
        <taxon>Gammaproteobacteria</taxon>
        <taxon>Cellvibrionales</taxon>
        <taxon>Microbulbiferaceae</taxon>
        <taxon>Microbulbifer</taxon>
    </lineage>
</organism>
<dbReference type="GO" id="GO:0051213">
    <property type="term" value="F:dioxygenase activity"/>
    <property type="evidence" value="ECO:0007669"/>
    <property type="project" value="UniProtKB-KW"/>
</dbReference>
<gene>
    <name evidence="2" type="ORF">FHS09_003118</name>
</gene>
<dbReference type="RefSeq" id="WP_183461423.1">
    <property type="nucleotide sequence ID" value="NZ_JACHWZ010000014.1"/>
</dbReference>
<dbReference type="Gene3D" id="3.10.180.10">
    <property type="entry name" value="2,3-Dihydroxybiphenyl 1,2-Dioxygenase, domain 1"/>
    <property type="match status" value="1"/>
</dbReference>
<dbReference type="SUPFAM" id="SSF54593">
    <property type="entry name" value="Glyoxalase/Bleomycin resistance protein/Dihydroxybiphenyl dioxygenase"/>
    <property type="match status" value="1"/>
</dbReference>
<dbReference type="InterPro" id="IPR029068">
    <property type="entry name" value="Glyas_Bleomycin-R_OHBP_Dase"/>
</dbReference>
<comment type="caution">
    <text evidence="2">The sequence shown here is derived from an EMBL/GenBank/DDBJ whole genome shotgun (WGS) entry which is preliminary data.</text>
</comment>
<sequence length="123" mass="14011">MNIDHINISAPKDLLREVKYFYCTVLNLQEGYRPSFSRPGFWLYSGDRPLVHLTESKMHYGGEWRGYLDHVAFQTEDLAAVVEGLELLGVSYRKTHVPDTGVTQLFFEDPAGTGLEVNCIDRS</sequence>
<evidence type="ECO:0000313" key="3">
    <source>
        <dbReference type="Proteomes" id="UP000535937"/>
    </source>
</evidence>
<dbReference type="GO" id="GO:0016829">
    <property type="term" value="F:lyase activity"/>
    <property type="evidence" value="ECO:0007669"/>
    <property type="project" value="UniProtKB-KW"/>
</dbReference>
<evidence type="ECO:0000259" key="1">
    <source>
        <dbReference type="PROSITE" id="PS51819"/>
    </source>
</evidence>
<dbReference type="EMBL" id="JACHWZ010000014">
    <property type="protein sequence ID" value="MBB3062273.1"/>
    <property type="molecule type" value="Genomic_DNA"/>
</dbReference>
<dbReference type="PROSITE" id="PS51819">
    <property type="entry name" value="VOC"/>
    <property type="match status" value="1"/>
</dbReference>
<dbReference type="PANTHER" id="PTHR46142">
    <property type="match status" value="1"/>
</dbReference>
<keyword evidence="3" id="KW-1185">Reference proteome</keyword>
<evidence type="ECO:0000313" key="2">
    <source>
        <dbReference type="EMBL" id="MBB3062273.1"/>
    </source>
</evidence>